<name>A0A8S5LUI2_9CAUD</name>
<accession>A0A8S5LUI2</accession>
<proteinExistence type="predicted"/>
<protein>
    <submittedName>
        <fullName evidence="2">Uncharacterized protein</fullName>
    </submittedName>
</protein>
<evidence type="ECO:0000256" key="1">
    <source>
        <dbReference type="SAM" id="MobiDB-lite"/>
    </source>
</evidence>
<dbReference type="EMBL" id="BK014738">
    <property type="protein sequence ID" value="DAD73536.1"/>
    <property type="molecule type" value="Genomic_DNA"/>
</dbReference>
<sequence length="33" mass="3397">METGKFAESGEGAPLSRPGDPSPSSADLHTGYF</sequence>
<feature type="region of interest" description="Disordered" evidence="1">
    <location>
        <begin position="1"/>
        <end position="33"/>
    </location>
</feature>
<organism evidence="2">
    <name type="scientific">Siphoviridae sp. ctM3g2</name>
    <dbReference type="NCBI Taxonomy" id="2826255"/>
    <lineage>
        <taxon>Viruses</taxon>
        <taxon>Duplodnaviria</taxon>
        <taxon>Heunggongvirae</taxon>
        <taxon>Uroviricota</taxon>
        <taxon>Caudoviricetes</taxon>
    </lineage>
</organism>
<reference evidence="2" key="1">
    <citation type="journal article" date="2021" name="Proc. Natl. Acad. Sci. U.S.A.">
        <title>A Catalog of Tens of Thousands of Viruses from Human Metagenomes Reveals Hidden Associations with Chronic Diseases.</title>
        <authorList>
            <person name="Tisza M.J."/>
            <person name="Buck C.B."/>
        </authorList>
    </citation>
    <scope>NUCLEOTIDE SEQUENCE</scope>
    <source>
        <strain evidence="2">CtM3g2</strain>
    </source>
</reference>
<evidence type="ECO:0000313" key="2">
    <source>
        <dbReference type="EMBL" id="DAD73536.1"/>
    </source>
</evidence>